<comment type="caution">
    <text evidence="1">The sequence shown here is derived from an EMBL/GenBank/DDBJ whole genome shotgun (WGS) entry which is preliminary data.</text>
</comment>
<evidence type="ECO:0000313" key="1">
    <source>
        <dbReference type="EMBL" id="EXX71852.1"/>
    </source>
</evidence>
<reference evidence="1 2" key="1">
    <citation type="submission" date="2014-02" db="EMBL/GenBank/DDBJ databases">
        <title>Single nucleus genome sequencing reveals high similarity among nuclei of an endomycorrhizal fungus.</title>
        <authorList>
            <person name="Lin K."/>
            <person name="Geurts R."/>
            <person name="Zhang Z."/>
            <person name="Limpens E."/>
            <person name="Saunders D.G."/>
            <person name="Mu D."/>
            <person name="Pang E."/>
            <person name="Cao H."/>
            <person name="Cha H."/>
            <person name="Lin T."/>
            <person name="Zhou Q."/>
            <person name="Shang Y."/>
            <person name="Li Y."/>
            <person name="Ivanov S."/>
            <person name="Sharma T."/>
            <person name="Velzen R.V."/>
            <person name="Ruijter N.D."/>
            <person name="Aanen D.K."/>
            <person name="Win J."/>
            <person name="Kamoun S."/>
            <person name="Bisseling T."/>
            <person name="Huang S."/>
        </authorList>
    </citation>
    <scope>NUCLEOTIDE SEQUENCE [LARGE SCALE GENOMIC DNA]</scope>
    <source>
        <strain evidence="2">DAOM197198w</strain>
    </source>
</reference>
<dbReference type="HOGENOM" id="CLU_2470285_0_0_1"/>
<dbReference type="OrthoDB" id="2384430at2759"/>
<dbReference type="SUPFAM" id="SSF81901">
    <property type="entry name" value="HCP-like"/>
    <property type="match status" value="1"/>
</dbReference>
<dbReference type="EMBL" id="JEMT01015883">
    <property type="protein sequence ID" value="EXX71852.1"/>
    <property type="molecule type" value="Genomic_DNA"/>
</dbReference>
<sequence>MKKLKKDEVKAFECYKKSADQGFLDAQVELGYCYDKGIGTEVNKTKAFESYKMAAEKGHITAQNNLDLLHFNIKELVFDGTIIDKTEN</sequence>
<gene>
    <name evidence="1" type="ORF">RirG_074780</name>
</gene>
<protein>
    <submittedName>
        <fullName evidence="1">Uncharacterized protein</fullName>
    </submittedName>
</protein>
<dbReference type="InterPro" id="IPR006597">
    <property type="entry name" value="Sel1-like"/>
</dbReference>
<dbReference type="SMART" id="SM00671">
    <property type="entry name" value="SEL1"/>
    <property type="match status" value="1"/>
</dbReference>
<dbReference type="Pfam" id="PF08238">
    <property type="entry name" value="Sel1"/>
    <property type="match status" value="2"/>
</dbReference>
<name>A0A015JQQ2_RHIIW</name>
<proteinExistence type="predicted"/>
<dbReference type="Gene3D" id="1.25.40.10">
    <property type="entry name" value="Tetratricopeptide repeat domain"/>
    <property type="match status" value="1"/>
</dbReference>
<dbReference type="InterPro" id="IPR052748">
    <property type="entry name" value="ISR_Activator"/>
</dbReference>
<dbReference type="InterPro" id="IPR011990">
    <property type="entry name" value="TPR-like_helical_dom_sf"/>
</dbReference>
<keyword evidence="2" id="KW-1185">Reference proteome</keyword>
<dbReference type="AlphaFoldDB" id="A0A015JQQ2"/>
<evidence type="ECO:0000313" key="2">
    <source>
        <dbReference type="Proteomes" id="UP000022910"/>
    </source>
</evidence>
<dbReference type="Proteomes" id="UP000022910">
    <property type="component" value="Unassembled WGS sequence"/>
</dbReference>
<accession>A0A015JQQ2</accession>
<organism evidence="1 2">
    <name type="scientific">Rhizophagus irregularis (strain DAOM 197198w)</name>
    <name type="common">Glomus intraradices</name>
    <dbReference type="NCBI Taxonomy" id="1432141"/>
    <lineage>
        <taxon>Eukaryota</taxon>
        <taxon>Fungi</taxon>
        <taxon>Fungi incertae sedis</taxon>
        <taxon>Mucoromycota</taxon>
        <taxon>Glomeromycotina</taxon>
        <taxon>Glomeromycetes</taxon>
        <taxon>Glomerales</taxon>
        <taxon>Glomeraceae</taxon>
        <taxon>Rhizophagus</taxon>
    </lineage>
</organism>
<dbReference type="SMR" id="A0A015JQQ2"/>
<dbReference type="PANTHER" id="PTHR45011">
    <property type="entry name" value="DAP3-BINDING CELL DEATH ENHANCER 1"/>
    <property type="match status" value="1"/>
</dbReference>
<dbReference type="PANTHER" id="PTHR45011:SF1">
    <property type="entry name" value="DAP3-BINDING CELL DEATH ENHANCER 1"/>
    <property type="match status" value="1"/>
</dbReference>